<comment type="similarity">
    <text evidence="1 4">Belongs to the glycerate kinase type-1 family.</text>
</comment>
<dbReference type="SUPFAM" id="SSF110738">
    <property type="entry name" value="Glycerate kinase I"/>
    <property type="match status" value="1"/>
</dbReference>
<dbReference type="Pfam" id="PF02595">
    <property type="entry name" value="Gly_kinase"/>
    <property type="match status" value="1"/>
</dbReference>
<evidence type="ECO:0000256" key="3">
    <source>
        <dbReference type="ARBA" id="ARBA00022777"/>
    </source>
</evidence>
<dbReference type="GO" id="GO:0008887">
    <property type="term" value="F:glycerate kinase activity"/>
    <property type="evidence" value="ECO:0007669"/>
    <property type="project" value="UniProtKB-UniRule"/>
</dbReference>
<dbReference type="RefSeq" id="WP_136354863.1">
    <property type="nucleotide sequence ID" value="NZ_CP046266.1"/>
</dbReference>
<dbReference type="InterPro" id="IPR018197">
    <property type="entry name" value="Glycerate_kinase_RE-like"/>
</dbReference>
<dbReference type="InterPro" id="IPR036129">
    <property type="entry name" value="Glycerate_kinase_sf"/>
</dbReference>
<dbReference type="Gene3D" id="3.40.50.10350">
    <property type="entry name" value="Glycerate kinase, domain 1"/>
    <property type="match status" value="1"/>
</dbReference>
<dbReference type="EMBL" id="SSNT01000009">
    <property type="protein sequence ID" value="THF79436.1"/>
    <property type="molecule type" value="Genomic_DNA"/>
</dbReference>
<name>A0A4S4BXK5_9BACI</name>
<protein>
    <submittedName>
        <fullName evidence="5">Glycerate kinase</fullName>
    </submittedName>
</protein>
<sequence>MKIVIAPDSFKGSVSALEAAVAIEKGIKNYLPYAETVLVPVADGGEGTMDSLVEATTGKKVSVKVKGPIEKDVLAEYGMLGDGKTCIIEMASASGLNLVPANLRNPLKATTYGTGQLIKEALNNGCRHFILGIGGSATNDGGIGMLQALGMKLLDINGNEICLGAEEIDKIATIDDSTFDKRIAESSFLLASDVQNPLIGLNGASYVFGPQKGATPKMVEELDRKLRHFAEKVEELTGIRLHDRPGAGAAGGLGGAFLAFFPVNMRRGIDIVIEYTNFAHALTGADLVITGEGQIDFQTASGKTPMGIAQEAQKWGIPTIVLAGSIGKGIDELYQYGIRSIHSIVNAPMDLDEAFEKATFLLEQAAEQVLRTFSIHNSKFVKQGGDVNENKTIY</sequence>
<dbReference type="NCBIfam" id="TIGR00045">
    <property type="entry name" value="glycerate kinase"/>
    <property type="match status" value="1"/>
</dbReference>
<evidence type="ECO:0000313" key="5">
    <source>
        <dbReference type="EMBL" id="THF79436.1"/>
    </source>
</evidence>
<dbReference type="Proteomes" id="UP000310334">
    <property type="component" value="Unassembled WGS sequence"/>
</dbReference>
<evidence type="ECO:0000256" key="2">
    <source>
        <dbReference type="ARBA" id="ARBA00022679"/>
    </source>
</evidence>
<dbReference type="PANTHER" id="PTHR21599:SF0">
    <property type="entry name" value="GLYCERATE KINASE"/>
    <property type="match status" value="1"/>
</dbReference>
<dbReference type="OrthoDB" id="9774290at2"/>
<evidence type="ECO:0000313" key="6">
    <source>
        <dbReference type="Proteomes" id="UP000310334"/>
    </source>
</evidence>
<reference evidence="5 6" key="1">
    <citation type="submission" date="2019-04" db="EMBL/GenBank/DDBJ databases">
        <title>Bacillus sediminilitoris sp. nov., isolated from a tidal flat sediment on the East China Sea.</title>
        <authorList>
            <person name="Wei Y."/>
            <person name="Mao H."/>
            <person name="Fang J."/>
        </authorList>
    </citation>
    <scope>NUCLEOTIDE SEQUENCE [LARGE SCALE GENOMIC DNA]</scope>
    <source>
        <strain evidence="5 6">DSL-17</strain>
    </source>
</reference>
<keyword evidence="6" id="KW-1185">Reference proteome</keyword>
<proteinExistence type="inferred from homology"/>
<dbReference type="InterPro" id="IPR004381">
    <property type="entry name" value="Glycerate_kinase"/>
</dbReference>
<dbReference type="PANTHER" id="PTHR21599">
    <property type="entry name" value="GLYCERATE KINASE"/>
    <property type="match status" value="1"/>
</dbReference>
<keyword evidence="2 4" id="KW-0808">Transferase</keyword>
<dbReference type="GO" id="GO:0031388">
    <property type="term" value="P:organic acid phosphorylation"/>
    <property type="evidence" value="ECO:0007669"/>
    <property type="project" value="UniProtKB-UniRule"/>
</dbReference>
<dbReference type="Gene3D" id="3.90.1510.10">
    <property type="entry name" value="Glycerate kinase, domain 2"/>
    <property type="match status" value="1"/>
</dbReference>
<dbReference type="InterPro" id="IPR018193">
    <property type="entry name" value="Glyc_kinase_flavodox-like_fold"/>
</dbReference>
<evidence type="ECO:0000256" key="4">
    <source>
        <dbReference type="PIRNR" id="PIRNR006078"/>
    </source>
</evidence>
<evidence type="ECO:0000256" key="1">
    <source>
        <dbReference type="ARBA" id="ARBA00006284"/>
    </source>
</evidence>
<organism evidence="5 6">
    <name type="scientific">Metabacillus sediminilitoris</name>
    <dbReference type="NCBI Taxonomy" id="2567941"/>
    <lineage>
        <taxon>Bacteria</taxon>
        <taxon>Bacillati</taxon>
        <taxon>Bacillota</taxon>
        <taxon>Bacilli</taxon>
        <taxon>Bacillales</taxon>
        <taxon>Bacillaceae</taxon>
        <taxon>Metabacillus</taxon>
    </lineage>
</organism>
<keyword evidence="3 4" id="KW-0418">Kinase</keyword>
<dbReference type="AlphaFoldDB" id="A0A4S4BXK5"/>
<dbReference type="PIRSF" id="PIRSF006078">
    <property type="entry name" value="GlxK"/>
    <property type="match status" value="1"/>
</dbReference>
<comment type="caution">
    <text evidence="5">The sequence shown here is derived from an EMBL/GenBank/DDBJ whole genome shotgun (WGS) entry which is preliminary data.</text>
</comment>
<gene>
    <name evidence="5" type="ORF">E6W99_13415</name>
</gene>
<accession>A0A4S4BXK5</accession>